<dbReference type="AlphaFoldDB" id="S8BYV6"/>
<protein>
    <submittedName>
        <fullName evidence="2">Uncharacterized protein</fullName>
    </submittedName>
</protein>
<gene>
    <name evidence="2" type="ORF">H072_1363</name>
</gene>
<dbReference type="OrthoDB" id="5310629at2759"/>
<dbReference type="OMA" id="HEGSKFQ"/>
<keyword evidence="3" id="KW-1185">Reference proteome</keyword>
<feature type="compositionally biased region" description="Polar residues" evidence="1">
    <location>
        <begin position="40"/>
        <end position="50"/>
    </location>
</feature>
<sequence>MSTLTDTTVKPAEEFVVYTDDSTATPKEDKTSAVAAPPNVQDQDSESIPLSLDTSAPALVNRTDSFPKTLPLPASSILSPLSAAQKHEFPLPPVSEQIIPAGAEELVSPDPTSEDMLVQTTPLPQLDETGTSTPFAELPGTEFDQQVALRRRGDSILGEEISDGVSNLKVEESTLDAKKEHSQPQDYFSQANLAARKNDPAIVATLPQTPSAEDFEVAKTHEGSKFQPEYPEYPAETKVAS</sequence>
<organism evidence="2 3">
    <name type="scientific">Dactylellina haptotyla (strain CBS 200.50)</name>
    <name type="common">Nematode-trapping fungus</name>
    <name type="synonym">Monacrosporium haptotylum</name>
    <dbReference type="NCBI Taxonomy" id="1284197"/>
    <lineage>
        <taxon>Eukaryota</taxon>
        <taxon>Fungi</taxon>
        <taxon>Dikarya</taxon>
        <taxon>Ascomycota</taxon>
        <taxon>Pezizomycotina</taxon>
        <taxon>Orbiliomycetes</taxon>
        <taxon>Orbiliales</taxon>
        <taxon>Orbiliaceae</taxon>
        <taxon>Dactylellina</taxon>
    </lineage>
</organism>
<dbReference type="EMBL" id="AQGS01000040">
    <property type="protein sequence ID" value="EPS44668.1"/>
    <property type="molecule type" value="Genomic_DNA"/>
</dbReference>
<dbReference type="HOGENOM" id="CLU_1175176_0_0_1"/>
<feature type="region of interest" description="Disordered" evidence="1">
    <location>
        <begin position="18"/>
        <end position="50"/>
    </location>
</feature>
<dbReference type="Proteomes" id="UP000015100">
    <property type="component" value="Unassembled WGS sequence"/>
</dbReference>
<accession>S8BYV6</accession>
<evidence type="ECO:0000256" key="1">
    <source>
        <dbReference type="SAM" id="MobiDB-lite"/>
    </source>
</evidence>
<reference evidence="2 3" key="1">
    <citation type="journal article" date="2013" name="PLoS Genet.">
        <title>Genomic mechanisms accounting for the adaptation to parasitism in nematode-trapping fungi.</title>
        <authorList>
            <person name="Meerupati T."/>
            <person name="Andersson K.M."/>
            <person name="Friman E."/>
            <person name="Kumar D."/>
            <person name="Tunlid A."/>
            <person name="Ahren D."/>
        </authorList>
    </citation>
    <scope>NUCLEOTIDE SEQUENCE [LARGE SCALE GENOMIC DNA]</scope>
    <source>
        <strain evidence="2 3">CBS 200.50</strain>
    </source>
</reference>
<name>S8BYV6_DACHA</name>
<evidence type="ECO:0000313" key="2">
    <source>
        <dbReference type="EMBL" id="EPS44668.1"/>
    </source>
</evidence>
<reference evidence="3" key="2">
    <citation type="submission" date="2013-04" db="EMBL/GenBank/DDBJ databases">
        <title>Genomic mechanisms accounting for the adaptation to parasitism in nematode-trapping fungi.</title>
        <authorList>
            <person name="Ahren D.G."/>
        </authorList>
    </citation>
    <scope>NUCLEOTIDE SEQUENCE [LARGE SCALE GENOMIC DNA]</scope>
    <source>
        <strain evidence="3">CBS 200.50</strain>
    </source>
</reference>
<proteinExistence type="predicted"/>
<evidence type="ECO:0000313" key="3">
    <source>
        <dbReference type="Proteomes" id="UP000015100"/>
    </source>
</evidence>
<comment type="caution">
    <text evidence="2">The sequence shown here is derived from an EMBL/GenBank/DDBJ whole genome shotgun (WGS) entry which is preliminary data.</text>
</comment>
<feature type="region of interest" description="Disordered" evidence="1">
    <location>
        <begin position="207"/>
        <end position="241"/>
    </location>
</feature>